<evidence type="ECO:0000313" key="1">
    <source>
        <dbReference type="EMBL" id="GAA4504645.1"/>
    </source>
</evidence>
<reference evidence="2" key="1">
    <citation type="journal article" date="2019" name="Int. J. Syst. Evol. Microbiol.">
        <title>The Global Catalogue of Microorganisms (GCM) 10K type strain sequencing project: providing services to taxonomists for standard genome sequencing and annotation.</title>
        <authorList>
            <consortium name="The Broad Institute Genomics Platform"/>
            <consortium name="The Broad Institute Genome Sequencing Center for Infectious Disease"/>
            <person name="Wu L."/>
            <person name="Ma J."/>
        </authorList>
    </citation>
    <scope>NUCLEOTIDE SEQUENCE [LARGE SCALE GENOMIC DNA]</scope>
    <source>
        <strain evidence="2">JCM 17933</strain>
    </source>
</reference>
<proteinExistence type="predicted"/>
<accession>A0ABP8QKU3</accession>
<protein>
    <submittedName>
        <fullName evidence="1">Uncharacterized protein</fullName>
    </submittedName>
</protein>
<dbReference type="Proteomes" id="UP001500503">
    <property type="component" value="Unassembled WGS sequence"/>
</dbReference>
<comment type="caution">
    <text evidence="1">The sequence shown here is derived from an EMBL/GenBank/DDBJ whole genome shotgun (WGS) entry which is preliminary data.</text>
</comment>
<gene>
    <name evidence="1" type="ORF">GCM10023191_059240</name>
</gene>
<organism evidence="1 2">
    <name type="scientific">Actinoallomurus oryzae</name>
    <dbReference type="NCBI Taxonomy" id="502180"/>
    <lineage>
        <taxon>Bacteria</taxon>
        <taxon>Bacillati</taxon>
        <taxon>Actinomycetota</taxon>
        <taxon>Actinomycetes</taxon>
        <taxon>Streptosporangiales</taxon>
        <taxon>Thermomonosporaceae</taxon>
        <taxon>Actinoallomurus</taxon>
    </lineage>
</organism>
<keyword evidence="2" id="KW-1185">Reference proteome</keyword>
<name>A0ABP8QKU3_9ACTN</name>
<sequence length="78" mass="8964">MRIHRPRTRYDEKDRAFFFPGFFPGFFADDPFFAEESPRRLPVDGMAVFFAGGLALWDESVFDAGFRDADDGFVVDTT</sequence>
<dbReference type="EMBL" id="BAABHF010000035">
    <property type="protein sequence ID" value="GAA4504645.1"/>
    <property type="molecule type" value="Genomic_DNA"/>
</dbReference>
<evidence type="ECO:0000313" key="2">
    <source>
        <dbReference type="Proteomes" id="UP001500503"/>
    </source>
</evidence>